<dbReference type="PANTHER" id="PTHR13271">
    <property type="entry name" value="UNCHARACTERIZED PUTATIVE METHYLTRANSFERASE"/>
    <property type="match status" value="1"/>
</dbReference>
<reference evidence="1 2" key="1">
    <citation type="journal article" date="2010" name="Nature">
        <title>The Ectocarpus genome and the independent evolution of multicellularity in brown algae.</title>
        <authorList>
            <person name="Cock J.M."/>
            <person name="Sterck L."/>
            <person name="Rouze P."/>
            <person name="Scornet D."/>
            <person name="Allen A.E."/>
            <person name="Amoutzias G."/>
            <person name="Anthouard V."/>
            <person name="Artiguenave F."/>
            <person name="Aury J.M."/>
            <person name="Badger J.H."/>
            <person name="Beszteri B."/>
            <person name="Billiau K."/>
            <person name="Bonnet E."/>
            <person name="Bothwell J.H."/>
            <person name="Bowler C."/>
            <person name="Boyen C."/>
            <person name="Brownlee C."/>
            <person name="Carrano C.J."/>
            <person name="Charrier B."/>
            <person name="Cho G.Y."/>
            <person name="Coelho S.M."/>
            <person name="Collen J."/>
            <person name="Corre E."/>
            <person name="Da Silva C."/>
            <person name="Delage L."/>
            <person name="Delaroque N."/>
            <person name="Dittami S.M."/>
            <person name="Doulbeau S."/>
            <person name="Elias M."/>
            <person name="Farnham G."/>
            <person name="Gachon C.M."/>
            <person name="Gschloessl B."/>
            <person name="Heesch S."/>
            <person name="Jabbari K."/>
            <person name="Jubin C."/>
            <person name="Kawai H."/>
            <person name="Kimura K."/>
            <person name="Kloareg B."/>
            <person name="Kupper F.C."/>
            <person name="Lang D."/>
            <person name="Le Bail A."/>
            <person name="Leblanc C."/>
            <person name="Lerouge P."/>
            <person name="Lohr M."/>
            <person name="Lopez P.J."/>
            <person name="Martens C."/>
            <person name="Maumus F."/>
            <person name="Michel G."/>
            <person name="Miranda-Saavedra D."/>
            <person name="Morales J."/>
            <person name="Moreau H."/>
            <person name="Motomura T."/>
            <person name="Nagasato C."/>
            <person name="Napoli C.A."/>
            <person name="Nelson D.R."/>
            <person name="Nyvall-Collen P."/>
            <person name="Peters A.F."/>
            <person name="Pommier C."/>
            <person name="Potin P."/>
            <person name="Poulain J."/>
            <person name="Quesneville H."/>
            <person name="Read B."/>
            <person name="Rensing S.A."/>
            <person name="Ritter A."/>
            <person name="Rousvoal S."/>
            <person name="Samanta M."/>
            <person name="Samson G."/>
            <person name="Schroeder D.C."/>
            <person name="Segurens B."/>
            <person name="Strittmatter M."/>
            <person name="Tonon T."/>
            <person name="Tregear J.W."/>
            <person name="Valentin K."/>
            <person name="von Dassow P."/>
            <person name="Yamagishi T."/>
            <person name="Van de Peer Y."/>
            <person name="Wincker P."/>
        </authorList>
    </citation>
    <scope>NUCLEOTIDE SEQUENCE [LARGE SCALE GENOMIC DNA]</scope>
    <source>
        <strain evidence="2">Ec32 / CCAP1310/4</strain>
    </source>
</reference>
<evidence type="ECO:0000313" key="1">
    <source>
        <dbReference type="EMBL" id="CBN78133.1"/>
    </source>
</evidence>
<dbReference type="SUPFAM" id="SSF82199">
    <property type="entry name" value="SET domain"/>
    <property type="match status" value="1"/>
</dbReference>
<dbReference type="eggNOG" id="KOG1337">
    <property type="taxonomic scope" value="Eukaryota"/>
</dbReference>
<sequence length="482" mass="52620">MTKDAVPPWQPIATVPESLFLQEDFLFAPCSGTAAAADAGAAADTERTQPLPPLPPLSVEAWQRCPWWVRLGVRLLKERADGEGSRLQDYVGMLPRPGETGAPVNWSAEQLDRLHYPRLLSQIKLQRRLFEGFRKFLLADARRGDNAPSTREGDGVNRLVSALADPAMFSWALECVLSRAFQLPPRSAAALVVEEGDDVPVKAPEVTPPAPDEMRMALLPLIDSINHYSRMPTHMYWEADGALSLSVGAAFDPGDHAFASYGPVSNDDLLQYYGFVEQDNPSDTYVLEDMGKWLREDGLLGTDLSSRLLACPAARDVWRYLRRGVILRDAVHPATMQAVRIVSCEAAGLSAGDESELSWDGTEAGLSRFTAPVSLVSENAAFELLMRYSAREADDWGKAGVAAALAEDPAAPRLDGDLDGLGLDTDRRLMLSVFRQEKIALLRGIVGRLTHMRKVSDLLNRPIKMPVSGSPPPVLGPASRSS</sequence>
<name>D8LC97_ECTSI</name>
<dbReference type="GO" id="GO:0016279">
    <property type="term" value="F:protein-lysine N-methyltransferase activity"/>
    <property type="evidence" value="ECO:0007669"/>
    <property type="project" value="TreeGrafter"/>
</dbReference>
<dbReference type="InParanoid" id="D8LC97"/>
<dbReference type="AlphaFoldDB" id="D8LC97"/>
<proteinExistence type="predicted"/>
<dbReference type="InterPro" id="IPR050600">
    <property type="entry name" value="SETD3_SETD6_MTase"/>
</dbReference>
<dbReference type="Proteomes" id="UP000002630">
    <property type="component" value="Unassembled WGS sequence"/>
</dbReference>
<keyword evidence="2" id="KW-1185">Reference proteome</keyword>
<dbReference type="Gene3D" id="3.90.1410.10">
    <property type="entry name" value="set domain protein methyltransferase, domain 1"/>
    <property type="match status" value="1"/>
</dbReference>
<protein>
    <submittedName>
        <fullName evidence="1">Protein N-methyltransferase</fullName>
    </submittedName>
</protein>
<accession>D8LC97</accession>
<dbReference type="InterPro" id="IPR046341">
    <property type="entry name" value="SET_dom_sf"/>
</dbReference>
<dbReference type="OrthoDB" id="341421at2759"/>
<organism evidence="1 2">
    <name type="scientific">Ectocarpus siliculosus</name>
    <name type="common">Brown alga</name>
    <name type="synonym">Conferva siliculosa</name>
    <dbReference type="NCBI Taxonomy" id="2880"/>
    <lineage>
        <taxon>Eukaryota</taxon>
        <taxon>Sar</taxon>
        <taxon>Stramenopiles</taxon>
        <taxon>Ochrophyta</taxon>
        <taxon>PX clade</taxon>
        <taxon>Phaeophyceae</taxon>
        <taxon>Ectocarpales</taxon>
        <taxon>Ectocarpaceae</taxon>
        <taxon>Ectocarpus</taxon>
    </lineage>
</organism>
<evidence type="ECO:0000313" key="2">
    <source>
        <dbReference type="Proteomes" id="UP000002630"/>
    </source>
</evidence>
<dbReference type="GO" id="GO:0032259">
    <property type="term" value="P:methylation"/>
    <property type="evidence" value="ECO:0007669"/>
    <property type="project" value="UniProtKB-KW"/>
</dbReference>
<dbReference type="PANTHER" id="PTHR13271:SF151">
    <property type="entry name" value="SET DOMAIN-CONTAINING PROTEIN 4"/>
    <property type="match status" value="1"/>
</dbReference>
<dbReference type="STRING" id="2880.D8LC97"/>
<gene>
    <name evidence="1" type="ORF">Esi_0100_0033</name>
</gene>
<dbReference type="CDD" id="cd10527">
    <property type="entry name" value="SET_LSMT"/>
    <property type="match status" value="1"/>
</dbReference>
<dbReference type="EMBL" id="FN649760">
    <property type="protein sequence ID" value="CBN78133.1"/>
    <property type="molecule type" value="Genomic_DNA"/>
</dbReference>